<dbReference type="OrthoDB" id="270177at2"/>
<feature type="domain" description="HTH tetR-type" evidence="5">
    <location>
        <begin position="6"/>
        <end position="66"/>
    </location>
</feature>
<evidence type="ECO:0000256" key="3">
    <source>
        <dbReference type="ARBA" id="ARBA00023163"/>
    </source>
</evidence>
<dbReference type="Proteomes" id="UP000244906">
    <property type="component" value="Unassembled WGS sequence"/>
</dbReference>
<keyword evidence="1" id="KW-0805">Transcription regulation</keyword>
<evidence type="ECO:0000259" key="5">
    <source>
        <dbReference type="PROSITE" id="PS50977"/>
    </source>
</evidence>
<dbReference type="InterPro" id="IPR036271">
    <property type="entry name" value="Tet_transcr_reg_TetR-rel_C_sf"/>
</dbReference>
<dbReference type="GO" id="GO:0003677">
    <property type="term" value="F:DNA binding"/>
    <property type="evidence" value="ECO:0007669"/>
    <property type="project" value="UniProtKB-UniRule"/>
</dbReference>
<keyword evidence="7" id="KW-1185">Reference proteome</keyword>
<feature type="DNA-binding region" description="H-T-H motif" evidence="4">
    <location>
        <begin position="29"/>
        <end position="48"/>
    </location>
</feature>
<evidence type="ECO:0000256" key="1">
    <source>
        <dbReference type="ARBA" id="ARBA00023015"/>
    </source>
</evidence>
<dbReference type="InterPro" id="IPR001647">
    <property type="entry name" value="HTH_TetR"/>
</dbReference>
<dbReference type="PANTHER" id="PTHR47506:SF8">
    <property type="entry name" value="REPRESSOR OF PUTATIVE XENOBIOTIC REDUCTASE TETR FAMILY-RELATED"/>
    <property type="match status" value="1"/>
</dbReference>
<keyword evidence="2 4" id="KW-0238">DNA-binding</keyword>
<organism evidence="6 7">
    <name type="scientific">Pelagibaculum spongiae</name>
    <dbReference type="NCBI Taxonomy" id="2080658"/>
    <lineage>
        <taxon>Bacteria</taxon>
        <taxon>Pseudomonadati</taxon>
        <taxon>Pseudomonadota</taxon>
        <taxon>Gammaproteobacteria</taxon>
        <taxon>Oceanospirillales</taxon>
        <taxon>Pelagibaculum</taxon>
    </lineage>
</organism>
<accession>A0A2V1GTH9</accession>
<dbReference type="InterPro" id="IPR011075">
    <property type="entry name" value="TetR_C"/>
</dbReference>
<proteinExistence type="predicted"/>
<dbReference type="PANTHER" id="PTHR47506">
    <property type="entry name" value="TRANSCRIPTIONAL REGULATORY PROTEIN"/>
    <property type="match status" value="1"/>
</dbReference>
<evidence type="ECO:0000313" key="7">
    <source>
        <dbReference type="Proteomes" id="UP000244906"/>
    </source>
</evidence>
<comment type="caution">
    <text evidence="6">The sequence shown here is derived from an EMBL/GenBank/DDBJ whole genome shotgun (WGS) entry which is preliminary data.</text>
</comment>
<keyword evidence="3" id="KW-0804">Transcription</keyword>
<dbReference type="Gene3D" id="1.10.10.60">
    <property type="entry name" value="Homeodomain-like"/>
    <property type="match status" value="1"/>
</dbReference>
<evidence type="ECO:0000313" key="6">
    <source>
        <dbReference type="EMBL" id="PVZ66320.1"/>
    </source>
</evidence>
<reference evidence="6 7" key="1">
    <citation type="submission" date="2018-04" db="EMBL/GenBank/DDBJ databases">
        <title>Thalassorhabdus spongiae gen. nov., sp. nov., isolated from a marine sponge in South-West Iceland.</title>
        <authorList>
            <person name="Knobloch S."/>
            <person name="Daussin A."/>
            <person name="Johannsson R."/>
            <person name="Marteinsson V.T."/>
        </authorList>
    </citation>
    <scope>NUCLEOTIDE SEQUENCE [LARGE SCALE GENOMIC DNA]</scope>
    <source>
        <strain evidence="6 7">Hp12</strain>
    </source>
</reference>
<dbReference type="SUPFAM" id="SSF46689">
    <property type="entry name" value="Homeodomain-like"/>
    <property type="match status" value="1"/>
</dbReference>
<sequence>MGRPTSYNKQQLLDQIVEQFWQNGLLATPVSQLVKITGVHAVSLYSAFGNKQGLMLAAIDHYGENGCMQIEQQLNQQAPAYQNIKLLLTSLMDRSLDDHAGKGCFLVNSVMEAANSNPQLADRAKLYLERVCHALQLLLERAQQAGELEQSIDCKDAAVFIQSIMFSLRVMARTRGTRKMLQTTIDYGLQAIFNKRD</sequence>
<evidence type="ECO:0000256" key="4">
    <source>
        <dbReference type="PROSITE-ProRule" id="PRU00335"/>
    </source>
</evidence>
<dbReference type="RefSeq" id="WP_116688240.1">
    <property type="nucleotide sequence ID" value="NZ_CAWNYD010000008.1"/>
</dbReference>
<dbReference type="Pfam" id="PF00440">
    <property type="entry name" value="TetR_N"/>
    <property type="match status" value="1"/>
</dbReference>
<gene>
    <name evidence="6" type="ORF">DC094_16605</name>
</gene>
<evidence type="ECO:0000256" key="2">
    <source>
        <dbReference type="ARBA" id="ARBA00023125"/>
    </source>
</evidence>
<dbReference type="InterPro" id="IPR009057">
    <property type="entry name" value="Homeodomain-like_sf"/>
</dbReference>
<dbReference type="Pfam" id="PF16925">
    <property type="entry name" value="TetR_C_13"/>
    <property type="match status" value="1"/>
</dbReference>
<dbReference type="SUPFAM" id="SSF48498">
    <property type="entry name" value="Tetracyclin repressor-like, C-terminal domain"/>
    <property type="match status" value="1"/>
</dbReference>
<protein>
    <recommendedName>
        <fullName evidence="5">HTH tetR-type domain-containing protein</fullName>
    </recommendedName>
</protein>
<dbReference type="EMBL" id="QDDL01000008">
    <property type="protein sequence ID" value="PVZ66320.1"/>
    <property type="molecule type" value="Genomic_DNA"/>
</dbReference>
<dbReference type="PROSITE" id="PS50977">
    <property type="entry name" value="HTH_TETR_2"/>
    <property type="match status" value="1"/>
</dbReference>
<dbReference type="Gene3D" id="1.10.357.10">
    <property type="entry name" value="Tetracycline Repressor, domain 2"/>
    <property type="match status" value="1"/>
</dbReference>
<dbReference type="AlphaFoldDB" id="A0A2V1GTH9"/>
<name>A0A2V1GTH9_9GAMM</name>